<dbReference type="InterPro" id="IPR016163">
    <property type="entry name" value="Ald_DH_C"/>
</dbReference>
<dbReference type="EMBL" id="AP024421">
    <property type="protein sequence ID" value="BCR90233.1"/>
    <property type="molecule type" value="Genomic_DNA"/>
</dbReference>
<dbReference type="Gene3D" id="3.40.309.10">
    <property type="entry name" value="Aldehyde Dehydrogenase, Chain A, domain 2"/>
    <property type="match status" value="1"/>
</dbReference>
<dbReference type="InterPro" id="IPR015590">
    <property type="entry name" value="Aldehyde_DH_dom"/>
</dbReference>
<dbReference type="InterPro" id="IPR050740">
    <property type="entry name" value="Aldehyde_DH_Superfamily"/>
</dbReference>
<reference evidence="5" key="1">
    <citation type="submission" date="2021-01" db="EMBL/GenBank/DDBJ databases">
        <authorList>
            <consortium name="Aspergillus chevalieri M1 genome sequencing consortium"/>
            <person name="Kazuki M."/>
            <person name="Futagami T."/>
        </authorList>
    </citation>
    <scope>NUCLEOTIDE SEQUENCE</scope>
    <source>
        <strain evidence="5">M1</strain>
    </source>
</reference>
<dbReference type="Proteomes" id="UP000637239">
    <property type="component" value="Chromosome 6"/>
</dbReference>
<dbReference type="GO" id="GO:0009450">
    <property type="term" value="P:gamma-aminobutyric acid catabolic process"/>
    <property type="evidence" value="ECO:0007669"/>
    <property type="project" value="TreeGrafter"/>
</dbReference>
<keyword evidence="6" id="KW-1185">Reference proteome</keyword>
<evidence type="ECO:0000256" key="2">
    <source>
        <dbReference type="ARBA" id="ARBA00022857"/>
    </source>
</evidence>
<evidence type="ECO:0000313" key="6">
    <source>
        <dbReference type="Proteomes" id="UP000637239"/>
    </source>
</evidence>
<evidence type="ECO:0000256" key="3">
    <source>
        <dbReference type="ARBA" id="ARBA00023002"/>
    </source>
</evidence>
<keyword evidence="2" id="KW-0521">NADP</keyword>
<dbReference type="GO" id="GO:0004777">
    <property type="term" value="F:succinate-semialdehyde dehydrogenase (NAD+) activity"/>
    <property type="evidence" value="ECO:0007669"/>
    <property type="project" value="TreeGrafter"/>
</dbReference>
<evidence type="ECO:0000256" key="1">
    <source>
        <dbReference type="ARBA" id="ARBA00009986"/>
    </source>
</evidence>
<evidence type="ECO:0000313" key="5">
    <source>
        <dbReference type="EMBL" id="BCR90233.1"/>
    </source>
</evidence>
<dbReference type="RefSeq" id="XP_043138755.1">
    <property type="nucleotide sequence ID" value="XM_043281258.1"/>
</dbReference>
<feature type="domain" description="Aldehyde dehydrogenase" evidence="4">
    <location>
        <begin position="31"/>
        <end position="486"/>
    </location>
</feature>
<keyword evidence="3" id="KW-0560">Oxidoreductase</keyword>
<dbReference type="GeneID" id="66984591"/>
<dbReference type="AlphaFoldDB" id="A0A7R7VU77"/>
<dbReference type="CDD" id="cd07105">
    <property type="entry name" value="ALDH_SaliADH"/>
    <property type="match status" value="1"/>
</dbReference>
<comment type="similarity">
    <text evidence="1">Belongs to the aldehyde dehydrogenase family.</text>
</comment>
<dbReference type="Pfam" id="PF00171">
    <property type="entry name" value="Aldedh"/>
    <property type="match status" value="1"/>
</dbReference>
<protein>
    <recommendedName>
        <fullName evidence="4">Aldehyde dehydrogenase domain-containing protein</fullName>
    </recommendedName>
</protein>
<dbReference type="PANTHER" id="PTHR43353:SF6">
    <property type="entry name" value="CYTOPLASMIC ALDEHYDE DEHYDROGENASE (EUROFUNG)"/>
    <property type="match status" value="1"/>
</dbReference>
<dbReference type="SUPFAM" id="SSF53720">
    <property type="entry name" value="ALDH-like"/>
    <property type="match status" value="1"/>
</dbReference>
<proteinExistence type="inferred from homology"/>
<dbReference type="InterPro" id="IPR016161">
    <property type="entry name" value="Ald_DH/histidinol_DH"/>
</dbReference>
<name>A0A7R7VU77_ASPCH</name>
<reference evidence="5" key="2">
    <citation type="submission" date="2021-02" db="EMBL/GenBank/DDBJ databases">
        <title>Aspergillus chevalieri M1 genome sequence.</title>
        <authorList>
            <person name="Kadooka C."/>
            <person name="Mori K."/>
            <person name="Futagami T."/>
        </authorList>
    </citation>
    <scope>NUCLEOTIDE SEQUENCE</scope>
    <source>
        <strain evidence="5">M1</strain>
    </source>
</reference>
<dbReference type="FunFam" id="3.40.605.10:FF:000012">
    <property type="entry name" value="NAD-dependent succinate-semialdehyde dehydrogenase"/>
    <property type="match status" value="1"/>
</dbReference>
<dbReference type="PANTHER" id="PTHR43353">
    <property type="entry name" value="SUCCINATE-SEMIALDEHYDE DEHYDROGENASE, MITOCHONDRIAL"/>
    <property type="match status" value="1"/>
</dbReference>
<dbReference type="InterPro" id="IPR016162">
    <property type="entry name" value="Ald_DH_N"/>
</dbReference>
<organism evidence="5 6">
    <name type="scientific">Aspergillus chevalieri</name>
    <name type="common">Eurotium chevalieri</name>
    <dbReference type="NCBI Taxonomy" id="182096"/>
    <lineage>
        <taxon>Eukaryota</taxon>
        <taxon>Fungi</taxon>
        <taxon>Dikarya</taxon>
        <taxon>Ascomycota</taxon>
        <taxon>Pezizomycotina</taxon>
        <taxon>Eurotiomycetes</taxon>
        <taxon>Eurotiomycetidae</taxon>
        <taxon>Eurotiales</taxon>
        <taxon>Aspergillaceae</taxon>
        <taxon>Aspergillus</taxon>
        <taxon>Aspergillus subgen. Aspergillus</taxon>
    </lineage>
</organism>
<accession>A0A7R7VU77</accession>
<dbReference type="KEGG" id="ache:ACHE_60119S"/>
<dbReference type="Gene3D" id="3.40.605.10">
    <property type="entry name" value="Aldehyde Dehydrogenase, Chain A, domain 1"/>
    <property type="match status" value="1"/>
</dbReference>
<gene>
    <name evidence="5" type="ORF">ACHE_60119S</name>
</gene>
<evidence type="ECO:0000259" key="4">
    <source>
        <dbReference type="Pfam" id="PF00171"/>
    </source>
</evidence>
<sequence>MASPQSTPSENVQLTTVPLIINGQDVYTPEGFDIVSPGTGERVWTCCSVTRRATDNAVAAASRAFATWSATKPAFRRAIFLRAAAILEQRATEGQEYMAEETGATQPFLLVNTDSATELLRDLAGRINRALSGQVPVCEEQDTHALVLREPYGVVLGIAPWNAPFILGIRAVAYALAAGNTCVLKGSEFSPRCFWLIGSIFREAGLPDGCLNVIYHRPEAAAEITTALIEHSAVRKVNFTGSTAVGRIISAMAGRNLKPVLMELGGKSSAIVCEDADLDLAAQECAVGAFLHSGQICMSTERILVYHTVMHRFTESLKAAISTFFGPEGMPQTVVQQTAVARNRHLIEDAVSKGATIIYGNHTDDKVSTLSPFQLHPTVVQAVAPNMDLYQMESFGPTVSLIAVESDEQAIAISNDTEYGLSGAVFTRNLAKGLTLAKRIQTGAVHINSMSVHDEAGLPHGGFKGSGWGRFNADAGLEEFLQIKTITFKQ</sequence>